<feature type="signal peptide" evidence="10">
    <location>
        <begin position="1"/>
        <end position="22"/>
    </location>
</feature>
<dbReference type="InterPro" id="IPR000743">
    <property type="entry name" value="Glyco_hydro_28"/>
</dbReference>
<dbReference type="GO" id="GO:0004650">
    <property type="term" value="F:polygalacturonase activity"/>
    <property type="evidence" value="ECO:0007669"/>
    <property type="project" value="InterPro"/>
</dbReference>
<dbReference type="InterPro" id="IPR012334">
    <property type="entry name" value="Pectin_lyas_fold"/>
</dbReference>
<dbReference type="Proteomes" id="UP000187406">
    <property type="component" value="Unassembled WGS sequence"/>
</dbReference>
<evidence type="ECO:0000256" key="9">
    <source>
        <dbReference type="RuleBase" id="RU361169"/>
    </source>
</evidence>
<dbReference type="PANTHER" id="PTHR31375">
    <property type="match status" value="1"/>
</dbReference>
<dbReference type="EMBL" id="BDDD01001253">
    <property type="protein sequence ID" value="GAV74601.1"/>
    <property type="molecule type" value="Genomic_DNA"/>
</dbReference>
<evidence type="ECO:0000256" key="5">
    <source>
        <dbReference type="ARBA" id="ARBA00022801"/>
    </source>
</evidence>
<dbReference type="SMART" id="SM00710">
    <property type="entry name" value="PbH1"/>
    <property type="match status" value="5"/>
</dbReference>
<evidence type="ECO:0000256" key="10">
    <source>
        <dbReference type="SAM" id="SignalP"/>
    </source>
</evidence>
<dbReference type="SUPFAM" id="SSF51126">
    <property type="entry name" value="Pectin lyase-like"/>
    <property type="match status" value="1"/>
</dbReference>
<dbReference type="PROSITE" id="PS00502">
    <property type="entry name" value="POLYGALACTURONASE"/>
    <property type="match status" value="1"/>
</dbReference>
<dbReference type="InterPro" id="IPR006626">
    <property type="entry name" value="PbH1"/>
</dbReference>
<proteinExistence type="inferred from homology"/>
<keyword evidence="7" id="KW-0961">Cell wall biogenesis/degradation</keyword>
<comment type="caution">
    <text evidence="11">The sequence shown here is derived from an EMBL/GenBank/DDBJ whole genome shotgun (WGS) entry which is preliminary data.</text>
</comment>
<feature type="chain" id="PRO_5012659295" evidence="10">
    <location>
        <begin position="23"/>
        <end position="396"/>
    </location>
</feature>
<organism evidence="11 12">
    <name type="scientific">Cephalotus follicularis</name>
    <name type="common">Albany pitcher plant</name>
    <dbReference type="NCBI Taxonomy" id="3775"/>
    <lineage>
        <taxon>Eukaryota</taxon>
        <taxon>Viridiplantae</taxon>
        <taxon>Streptophyta</taxon>
        <taxon>Embryophyta</taxon>
        <taxon>Tracheophyta</taxon>
        <taxon>Spermatophyta</taxon>
        <taxon>Magnoliopsida</taxon>
        <taxon>eudicotyledons</taxon>
        <taxon>Gunneridae</taxon>
        <taxon>Pentapetalae</taxon>
        <taxon>rosids</taxon>
        <taxon>fabids</taxon>
        <taxon>Oxalidales</taxon>
        <taxon>Cephalotaceae</taxon>
        <taxon>Cephalotus</taxon>
    </lineage>
</organism>
<name>A0A1Q3C372_CEPFO</name>
<keyword evidence="6 9" id="KW-0326">Glycosidase</keyword>
<evidence type="ECO:0000313" key="11">
    <source>
        <dbReference type="EMBL" id="GAV74601.1"/>
    </source>
</evidence>
<keyword evidence="10" id="KW-0732">Signal</keyword>
<dbReference type="FunFam" id="2.160.20.10:FF:000004">
    <property type="entry name" value="Pectin lyase-like superfamily protein"/>
    <property type="match status" value="1"/>
</dbReference>
<comment type="similarity">
    <text evidence="2 9">Belongs to the glycosyl hydrolase 28 family.</text>
</comment>
<dbReference type="Gene3D" id="2.160.20.10">
    <property type="entry name" value="Single-stranded right-handed beta-helix, Pectin lyase-like"/>
    <property type="match status" value="1"/>
</dbReference>
<dbReference type="Pfam" id="PF00295">
    <property type="entry name" value="Glyco_hydro_28"/>
    <property type="match status" value="1"/>
</dbReference>
<keyword evidence="5 9" id="KW-0378">Hydrolase</keyword>
<evidence type="ECO:0000256" key="6">
    <source>
        <dbReference type="ARBA" id="ARBA00023295"/>
    </source>
</evidence>
<accession>A0A1Q3C372</accession>
<dbReference type="GO" id="GO:0005975">
    <property type="term" value="P:carbohydrate metabolic process"/>
    <property type="evidence" value="ECO:0007669"/>
    <property type="project" value="InterPro"/>
</dbReference>
<evidence type="ECO:0000256" key="2">
    <source>
        <dbReference type="ARBA" id="ARBA00008834"/>
    </source>
</evidence>
<dbReference type="FunCoup" id="A0A1Q3C372">
    <property type="interactions" value="54"/>
</dbReference>
<dbReference type="AlphaFoldDB" id="A0A1Q3C372"/>
<feature type="active site" evidence="8">
    <location>
        <position position="239"/>
    </location>
</feature>
<evidence type="ECO:0000256" key="7">
    <source>
        <dbReference type="ARBA" id="ARBA00023316"/>
    </source>
</evidence>
<evidence type="ECO:0000256" key="4">
    <source>
        <dbReference type="ARBA" id="ARBA00022525"/>
    </source>
</evidence>
<dbReference type="InterPro" id="IPR011050">
    <property type="entry name" value="Pectin_lyase_fold/virulence"/>
</dbReference>
<evidence type="ECO:0000256" key="1">
    <source>
        <dbReference type="ARBA" id="ARBA00004191"/>
    </source>
</evidence>
<reference evidence="12" key="1">
    <citation type="submission" date="2016-04" db="EMBL/GenBank/DDBJ databases">
        <title>Cephalotus genome sequencing.</title>
        <authorList>
            <person name="Fukushima K."/>
            <person name="Hasebe M."/>
            <person name="Fang X."/>
        </authorList>
    </citation>
    <scope>NUCLEOTIDE SEQUENCE [LARGE SCALE GENOMIC DNA]</scope>
    <source>
        <strain evidence="12">cv. St1</strain>
    </source>
</reference>
<keyword evidence="12" id="KW-1185">Reference proteome</keyword>
<dbReference type="OrthoDB" id="187139at2759"/>
<keyword evidence="3" id="KW-0134">Cell wall</keyword>
<gene>
    <name evidence="11" type="ORF">CFOL_v3_18081</name>
</gene>
<evidence type="ECO:0000256" key="3">
    <source>
        <dbReference type="ARBA" id="ARBA00022512"/>
    </source>
</evidence>
<evidence type="ECO:0000256" key="8">
    <source>
        <dbReference type="PROSITE-ProRule" id="PRU10052"/>
    </source>
</evidence>
<dbReference type="STRING" id="3775.A0A1Q3C372"/>
<evidence type="ECO:0000313" key="12">
    <source>
        <dbReference type="Proteomes" id="UP000187406"/>
    </source>
</evidence>
<dbReference type="GO" id="GO:0071555">
    <property type="term" value="P:cell wall organization"/>
    <property type="evidence" value="ECO:0007669"/>
    <property type="project" value="UniProtKB-KW"/>
</dbReference>
<dbReference type="InParanoid" id="A0A1Q3C372"/>
<comment type="subcellular location">
    <subcellularLocation>
        <location evidence="1">Secreted</location>
        <location evidence="1">Cell wall</location>
    </subcellularLocation>
</comment>
<sequence length="396" mass="42764">MGVKLNLTVLSFFFLLASFADALTLDVRNYGAKADGQSDVSMALAKAWQEACAATTPTKIYIPRGNYRLSQASFKGPCKAPINIQLEGILIAPKNPGQFKQPSWVTFSYINRLTLNGGGTFDGQGEMAWARSDCSKTTFCPHYPMNLAFFFVTNSTVQDITNKNSKQFHTNVLGCKNFTFLRYTVNAPETSLNTDGIHIGRSDGVYIYDSHIKTGDDCISLGDGSKNIHIEGSSCGPGHGISIGSLGRYKNEEPVVGVYVKHCTISNTQNGVRIKTWPNSEPGTASDMHFEDVIMTNVSNPVLIDQVYCPWNQCSASIPSRVKLSNVSFKNIRGTSASHVAVKLSCSKAYPCNGVVLQDINLTYKGPEGPAISACSNVNPKVGGGQNPKACTTKAV</sequence>
<protein>
    <submittedName>
        <fullName evidence="11">Glyco_hydro_28 domain-containing protein</fullName>
    </submittedName>
</protein>
<keyword evidence="4" id="KW-0964">Secreted</keyword>